<feature type="compositionally biased region" description="Basic and acidic residues" evidence="1">
    <location>
        <begin position="435"/>
        <end position="494"/>
    </location>
</feature>
<feature type="compositionally biased region" description="Gly residues" evidence="1">
    <location>
        <begin position="834"/>
        <end position="844"/>
    </location>
</feature>
<feature type="compositionally biased region" description="Basic and acidic residues" evidence="1">
    <location>
        <begin position="574"/>
        <end position="592"/>
    </location>
</feature>
<feature type="compositionally biased region" description="Basic residues" evidence="1">
    <location>
        <begin position="685"/>
        <end position="699"/>
    </location>
</feature>
<feature type="compositionally biased region" description="Basic and acidic residues" evidence="1">
    <location>
        <begin position="187"/>
        <end position="206"/>
    </location>
</feature>
<feature type="compositionally biased region" description="Polar residues" evidence="1">
    <location>
        <begin position="714"/>
        <end position="723"/>
    </location>
</feature>
<feature type="region of interest" description="Disordered" evidence="1">
    <location>
        <begin position="814"/>
        <end position="844"/>
    </location>
</feature>
<name>A0A2J6QKP2_9HELO</name>
<feature type="region of interest" description="Disordered" evidence="1">
    <location>
        <begin position="352"/>
        <end position="522"/>
    </location>
</feature>
<dbReference type="OrthoDB" id="5415512at2759"/>
<dbReference type="STRING" id="1745343.A0A2J6QKP2"/>
<organism evidence="2 3">
    <name type="scientific">Hyaloscypha hepaticicola</name>
    <dbReference type="NCBI Taxonomy" id="2082293"/>
    <lineage>
        <taxon>Eukaryota</taxon>
        <taxon>Fungi</taxon>
        <taxon>Dikarya</taxon>
        <taxon>Ascomycota</taxon>
        <taxon>Pezizomycotina</taxon>
        <taxon>Leotiomycetes</taxon>
        <taxon>Helotiales</taxon>
        <taxon>Hyaloscyphaceae</taxon>
        <taxon>Hyaloscypha</taxon>
    </lineage>
</organism>
<feature type="compositionally biased region" description="Basic residues" evidence="1">
    <location>
        <begin position="306"/>
        <end position="320"/>
    </location>
</feature>
<reference evidence="2 3" key="1">
    <citation type="submission" date="2016-05" db="EMBL/GenBank/DDBJ databases">
        <title>A degradative enzymes factory behind the ericoid mycorrhizal symbiosis.</title>
        <authorList>
            <consortium name="DOE Joint Genome Institute"/>
            <person name="Martino E."/>
            <person name="Morin E."/>
            <person name="Grelet G."/>
            <person name="Kuo A."/>
            <person name="Kohler A."/>
            <person name="Daghino S."/>
            <person name="Barry K."/>
            <person name="Choi C."/>
            <person name="Cichocki N."/>
            <person name="Clum A."/>
            <person name="Copeland A."/>
            <person name="Hainaut M."/>
            <person name="Haridas S."/>
            <person name="Labutti K."/>
            <person name="Lindquist E."/>
            <person name="Lipzen A."/>
            <person name="Khouja H.-R."/>
            <person name="Murat C."/>
            <person name="Ohm R."/>
            <person name="Olson A."/>
            <person name="Spatafora J."/>
            <person name="Veneault-Fourrey C."/>
            <person name="Henrissat B."/>
            <person name="Grigoriev I."/>
            <person name="Martin F."/>
            <person name="Perotto S."/>
        </authorList>
    </citation>
    <scope>NUCLEOTIDE SEQUENCE [LARGE SCALE GENOMIC DNA]</scope>
    <source>
        <strain evidence="2 3">UAMH 7357</strain>
    </source>
</reference>
<feature type="region of interest" description="Disordered" evidence="1">
    <location>
        <begin position="187"/>
        <end position="268"/>
    </location>
</feature>
<sequence>MLSIYQPPRRSSDGSDSTIELERVIPAGQPYLTKVNGKLVMAREKKPKATTVAIDLLGEAFRQKTRIIRKRSKSLEKPNGPLIIGGVTYVPQQQIPAPYTTPIPQQAFSTQNLMHYPPQPTFVLPNPSQQSLNQLHQMQAHFGKMYGPGAPNNPQNGKVEVTSTTITITKHICAGCGRIRSKRYHHDHPIKQGEKPEPDFCRKCQKDTSSTDSEGESQDVKKRTKKAKHKKHNQKHVKHSSDNEVSDSPQTHTKSKRSAKKQPTRVASEDYIVVEEDISEDEVYQPRERGRVRERVFEEIEIRKYPGKRQSSRARTRSTSRNRVSGIPRKPVRPAKVKEKVVRETICRRSPSIQYRHVEIERNSPVPEEKDEKYPRKVPVHFHDDLLHEQRSSSRGNYREHIAREQESSGKDYSVEEVETISRGPSSRNQYQEQGRYERKEREKDYIIEVEEEAPRRGPSREFYEQREAVRESPTREYYKEQETTLSSRAEEARRRRRRERNSSPSVTPPWEAPHVIRPTGNEDVIVVTERYEYRPKKNGKSEEDRRRQEFVDRVTLDRQQADQFSAEEAATYYHEDWSRAEPEPQREPLWRTEYADPSYNYRRDRHRVAELSDSEASYEYRTFCKNMPRAPSPPSAVYAPQEPDNWPAQPPYPLSSDSDISERLSRARKGHGFEYPPSYNPQRWRGRSRSRSTSRSRSARPAYVREATDSGTEKSLTASANRSRSRGRESVQYEEVTASELELAEREMKVESEARHVSFRDTPSMLSINSWTQSSELGPIDSGRMRAAEREVTTHHVKFGEVSTLVSGVSAGSWGDTSELGPTDPETTANGWDHGGGSGRWNR</sequence>
<evidence type="ECO:0000256" key="1">
    <source>
        <dbReference type="SAM" id="MobiDB-lite"/>
    </source>
</evidence>
<feature type="region of interest" description="Disordered" evidence="1">
    <location>
        <begin position="573"/>
        <end position="592"/>
    </location>
</feature>
<feature type="region of interest" description="Disordered" evidence="1">
    <location>
        <begin position="535"/>
        <end position="566"/>
    </location>
</feature>
<dbReference type="Proteomes" id="UP000235672">
    <property type="component" value="Unassembled WGS sequence"/>
</dbReference>
<protein>
    <submittedName>
        <fullName evidence="2">Uncharacterized protein</fullName>
    </submittedName>
</protein>
<evidence type="ECO:0000313" key="3">
    <source>
        <dbReference type="Proteomes" id="UP000235672"/>
    </source>
</evidence>
<feature type="compositionally biased region" description="Basic residues" evidence="1">
    <location>
        <begin position="253"/>
        <end position="263"/>
    </location>
</feature>
<feature type="compositionally biased region" description="Basic residues" evidence="1">
    <location>
        <begin position="222"/>
        <end position="238"/>
    </location>
</feature>
<accession>A0A2J6QKP2</accession>
<dbReference type="EMBL" id="KZ613467">
    <property type="protein sequence ID" value="PMD26845.1"/>
    <property type="molecule type" value="Genomic_DNA"/>
</dbReference>
<evidence type="ECO:0000313" key="2">
    <source>
        <dbReference type="EMBL" id="PMD26845.1"/>
    </source>
</evidence>
<keyword evidence="3" id="KW-1185">Reference proteome</keyword>
<feature type="compositionally biased region" description="Basic and acidic residues" evidence="1">
    <location>
        <begin position="535"/>
        <end position="561"/>
    </location>
</feature>
<proteinExistence type="predicted"/>
<feature type="region of interest" description="Disordered" evidence="1">
    <location>
        <begin position="306"/>
        <end position="339"/>
    </location>
</feature>
<dbReference type="AlphaFoldDB" id="A0A2J6QKP2"/>
<gene>
    <name evidence="2" type="ORF">NA56DRAFT_744153</name>
</gene>
<feature type="compositionally biased region" description="Basic and acidic residues" evidence="1">
    <location>
        <begin position="356"/>
        <end position="414"/>
    </location>
</feature>
<feature type="region of interest" description="Disordered" evidence="1">
    <location>
        <begin position="631"/>
        <end position="734"/>
    </location>
</feature>
<feature type="compositionally biased region" description="Polar residues" evidence="1">
    <location>
        <begin position="423"/>
        <end position="433"/>
    </location>
</feature>